<organism evidence="2 3">
    <name type="scientific">Phlyctema vagabunda</name>
    <dbReference type="NCBI Taxonomy" id="108571"/>
    <lineage>
        <taxon>Eukaryota</taxon>
        <taxon>Fungi</taxon>
        <taxon>Dikarya</taxon>
        <taxon>Ascomycota</taxon>
        <taxon>Pezizomycotina</taxon>
        <taxon>Leotiomycetes</taxon>
        <taxon>Helotiales</taxon>
        <taxon>Dermateaceae</taxon>
        <taxon>Phlyctema</taxon>
    </lineage>
</organism>
<name>A0ABR4PVY6_9HELO</name>
<proteinExistence type="predicted"/>
<comment type="caution">
    <text evidence="2">The sequence shown here is derived from an EMBL/GenBank/DDBJ whole genome shotgun (WGS) entry which is preliminary data.</text>
</comment>
<evidence type="ECO:0000313" key="2">
    <source>
        <dbReference type="EMBL" id="KAL3427516.1"/>
    </source>
</evidence>
<dbReference type="EMBL" id="JBFCZG010000001">
    <property type="protein sequence ID" value="KAL3427516.1"/>
    <property type="molecule type" value="Genomic_DNA"/>
</dbReference>
<gene>
    <name evidence="2" type="ORF">PVAG01_01025</name>
</gene>
<feature type="region of interest" description="Disordered" evidence="1">
    <location>
        <begin position="1"/>
        <end position="96"/>
    </location>
</feature>
<feature type="compositionally biased region" description="Basic and acidic residues" evidence="1">
    <location>
        <begin position="65"/>
        <end position="82"/>
    </location>
</feature>
<keyword evidence="3" id="KW-1185">Reference proteome</keyword>
<reference evidence="2 3" key="1">
    <citation type="submission" date="2024-06" db="EMBL/GenBank/DDBJ databases">
        <title>Complete genome of Phlyctema vagabunda strain 19-DSS-EL-015.</title>
        <authorList>
            <person name="Fiorenzani C."/>
        </authorList>
    </citation>
    <scope>NUCLEOTIDE SEQUENCE [LARGE SCALE GENOMIC DNA]</scope>
    <source>
        <strain evidence="2 3">19-DSS-EL-015</strain>
    </source>
</reference>
<dbReference type="Proteomes" id="UP001629113">
    <property type="component" value="Unassembled WGS sequence"/>
</dbReference>
<sequence>MAETSSKVGLPFRLLNREHYPNTQEKPAALDTAGVKIDDGRKNGQTSPVETWKPSLNRTQSWNQEDLKRERTLKDLQEKEKNAAAGTEKGFSEAKK</sequence>
<accession>A0ABR4PVY6</accession>
<evidence type="ECO:0000256" key="1">
    <source>
        <dbReference type="SAM" id="MobiDB-lite"/>
    </source>
</evidence>
<protein>
    <submittedName>
        <fullName evidence="2">Uncharacterized protein</fullName>
    </submittedName>
</protein>
<feature type="compositionally biased region" description="Polar residues" evidence="1">
    <location>
        <begin position="43"/>
        <end position="64"/>
    </location>
</feature>
<evidence type="ECO:0000313" key="3">
    <source>
        <dbReference type="Proteomes" id="UP001629113"/>
    </source>
</evidence>